<dbReference type="SUPFAM" id="SSF54160">
    <property type="entry name" value="Chromo domain-like"/>
    <property type="match status" value="2"/>
</dbReference>
<feature type="compositionally biased region" description="Gly residues" evidence="3">
    <location>
        <begin position="125"/>
        <end position="143"/>
    </location>
</feature>
<dbReference type="AlphaFoldDB" id="W8BI93"/>
<feature type="compositionally biased region" description="Low complexity" evidence="3">
    <location>
        <begin position="144"/>
        <end position="153"/>
    </location>
</feature>
<evidence type="ECO:0000256" key="3">
    <source>
        <dbReference type="SAM" id="MobiDB-lite"/>
    </source>
</evidence>
<dbReference type="Pfam" id="PF00385">
    <property type="entry name" value="Chromo"/>
    <property type="match status" value="2"/>
</dbReference>
<dbReference type="PROSITE" id="PS50013">
    <property type="entry name" value="CHROMO_2"/>
    <property type="match status" value="2"/>
</dbReference>
<dbReference type="GO" id="GO:0005694">
    <property type="term" value="C:chromosome"/>
    <property type="evidence" value="ECO:0007669"/>
    <property type="project" value="UniProtKB-ARBA"/>
</dbReference>
<feature type="region of interest" description="Disordered" evidence="3">
    <location>
        <begin position="1"/>
        <end position="192"/>
    </location>
</feature>
<organism evidence="5">
    <name type="scientific">Ceratitis capitata</name>
    <name type="common">Mediterranean fruit fly</name>
    <name type="synonym">Tephritis capitata</name>
    <dbReference type="NCBI Taxonomy" id="7213"/>
    <lineage>
        <taxon>Eukaryota</taxon>
        <taxon>Metazoa</taxon>
        <taxon>Ecdysozoa</taxon>
        <taxon>Arthropoda</taxon>
        <taxon>Hexapoda</taxon>
        <taxon>Insecta</taxon>
        <taxon>Pterygota</taxon>
        <taxon>Neoptera</taxon>
        <taxon>Endopterygota</taxon>
        <taxon>Diptera</taxon>
        <taxon>Brachycera</taxon>
        <taxon>Muscomorpha</taxon>
        <taxon>Tephritoidea</taxon>
        <taxon>Tephritidae</taxon>
        <taxon>Ceratitis</taxon>
        <taxon>Ceratitis</taxon>
    </lineage>
</organism>
<feature type="compositionally biased region" description="Acidic residues" evidence="3">
    <location>
        <begin position="110"/>
        <end position="123"/>
    </location>
</feature>
<name>W8BI93_CERCA</name>
<proteinExistence type="evidence at transcript level"/>
<feature type="compositionally biased region" description="Acidic residues" evidence="3">
    <location>
        <begin position="80"/>
        <end position="89"/>
    </location>
</feature>
<dbReference type="GO" id="GO:0005634">
    <property type="term" value="C:nucleus"/>
    <property type="evidence" value="ECO:0007669"/>
    <property type="project" value="UniProtKB-SubCell"/>
</dbReference>
<sequence>MGRVHKKKIAEYAETAENENEQDEETKKGATVESNSDESEVEGGGEEGDDGKKKQSVVRDQSHPEGNTDDEFHSVQGSGTEDDQEDIEEGSSGTSGKKGNKRKAAPEKMEDGDDDNLDSDDEPLNGGGGGSAKKGRKAAGGGKQKAAGKNGKAAGKRGKGKKAPAKSQVVEEEQEGGEEEEQEEEEEEVYEVKDIVGQKVEHGVTYYLIRWKGYTKEDDTWEPEDTLSCPDIIEKFKNKQSTSKTNKKSGAATKKGRPAKGDLAADPNKEWEVDKIIDYAEEKNQRVFRIRWKGFGPKADTWEPEENLSCDEIIDKFMKRMKSQENVSFKELREEPKKTKRLVNETSPRTNYHNPIGRKSKRAVSKKRVYYGDSDE</sequence>
<dbReference type="InterPro" id="IPR051219">
    <property type="entry name" value="Heterochromatin_chromo-domain"/>
</dbReference>
<evidence type="ECO:0000259" key="4">
    <source>
        <dbReference type="PROSITE" id="PS50013"/>
    </source>
</evidence>
<dbReference type="GeneID" id="101454366"/>
<feature type="compositionally biased region" description="Acidic residues" evidence="3">
    <location>
        <begin position="35"/>
        <end position="49"/>
    </location>
</feature>
<evidence type="ECO:0000256" key="1">
    <source>
        <dbReference type="ARBA" id="ARBA00004123"/>
    </source>
</evidence>
<dbReference type="InterPro" id="IPR016197">
    <property type="entry name" value="Chromo-like_dom_sf"/>
</dbReference>
<dbReference type="Gene3D" id="2.40.50.40">
    <property type="match status" value="2"/>
</dbReference>
<evidence type="ECO:0000313" key="5">
    <source>
        <dbReference type="EMBL" id="JAB89419.1"/>
    </source>
</evidence>
<feature type="domain" description="Chromo" evidence="4">
    <location>
        <begin position="190"/>
        <end position="248"/>
    </location>
</feature>
<feature type="compositionally biased region" description="Basic residues" evidence="3">
    <location>
        <begin position="154"/>
        <end position="164"/>
    </location>
</feature>
<feature type="domain" description="Chromo" evidence="4">
    <location>
        <begin position="271"/>
        <end position="329"/>
    </location>
</feature>
<protein>
    <submittedName>
        <fullName evidence="5">Chromobox protein-3</fullName>
    </submittedName>
</protein>
<dbReference type="PANTHER" id="PTHR22812">
    <property type="entry name" value="CHROMOBOX PROTEIN"/>
    <property type="match status" value="1"/>
</dbReference>
<reference evidence="5" key="1">
    <citation type="submission" date="2013-07" db="EMBL/GenBank/DDBJ databases">
        <authorList>
            <person name="Geib S."/>
        </authorList>
    </citation>
    <scope>NUCLEOTIDE SEQUENCE</scope>
</reference>
<dbReference type="OrthoDB" id="5376140at2759"/>
<comment type="subcellular location">
    <subcellularLocation>
        <location evidence="1">Nucleus</location>
    </subcellularLocation>
</comment>
<feature type="region of interest" description="Disordered" evidence="3">
    <location>
        <begin position="236"/>
        <end position="267"/>
    </location>
</feature>
<dbReference type="EMBL" id="GAMC01017136">
    <property type="protein sequence ID" value="JAB89419.1"/>
    <property type="molecule type" value="mRNA"/>
</dbReference>
<evidence type="ECO:0000256" key="2">
    <source>
        <dbReference type="ARBA" id="ARBA00023242"/>
    </source>
</evidence>
<reference evidence="5" key="2">
    <citation type="journal article" date="2014" name="BMC Genomics">
        <title>A genomic perspective to assessing quality of mass-reared SIT flies used in Mediterranean fruit fly (Ceratitis capitata) eradication in California.</title>
        <authorList>
            <person name="Calla B."/>
            <person name="Hall B."/>
            <person name="Hou S."/>
            <person name="Geib S.M."/>
        </authorList>
    </citation>
    <scope>NUCLEOTIDE SEQUENCE</scope>
</reference>
<dbReference type="CDD" id="cd00024">
    <property type="entry name" value="CD_CSD"/>
    <property type="match status" value="2"/>
</dbReference>
<feature type="compositionally biased region" description="Acidic residues" evidence="3">
    <location>
        <begin position="170"/>
        <end position="189"/>
    </location>
</feature>
<accession>W8BI93</accession>
<feature type="compositionally biased region" description="Acidic residues" evidence="3">
    <location>
        <begin position="14"/>
        <end position="24"/>
    </location>
</feature>
<feature type="compositionally biased region" description="Polar residues" evidence="3">
    <location>
        <begin position="344"/>
        <end position="353"/>
    </location>
</feature>
<feature type="region of interest" description="Disordered" evidence="3">
    <location>
        <begin position="331"/>
        <end position="376"/>
    </location>
</feature>
<feature type="compositionally biased region" description="Basic residues" evidence="3">
    <location>
        <begin position="356"/>
        <end position="369"/>
    </location>
</feature>
<dbReference type="InterPro" id="IPR000953">
    <property type="entry name" value="Chromo/chromo_shadow_dom"/>
</dbReference>
<dbReference type="PROSITE" id="PS00598">
    <property type="entry name" value="CHROMO_1"/>
    <property type="match status" value="2"/>
</dbReference>
<dbReference type="InterPro" id="IPR023779">
    <property type="entry name" value="Chromodomain_CS"/>
</dbReference>
<dbReference type="EMBL" id="GAMC01017138">
    <property type="protein sequence ID" value="JAB89417.1"/>
    <property type="molecule type" value="mRNA"/>
</dbReference>
<dbReference type="InterPro" id="IPR023780">
    <property type="entry name" value="Chromo_domain"/>
</dbReference>
<dbReference type="SMART" id="SM00298">
    <property type="entry name" value="CHROMO"/>
    <property type="match status" value="2"/>
</dbReference>
<gene>
    <name evidence="5" type="primary">CBX3</name>
</gene>
<keyword evidence="2" id="KW-0539">Nucleus</keyword>